<dbReference type="HOGENOM" id="CLU_605615_0_0_1"/>
<evidence type="ECO:0000313" key="4">
    <source>
        <dbReference type="Proteomes" id="UP000006753"/>
    </source>
</evidence>
<feature type="compositionally biased region" description="Low complexity" evidence="1">
    <location>
        <begin position="161"/>
        <end position="173"/>
    </location>
</feature>
<name>K1Y181_MARBU</name>
<evidence type="ECO:0000256" key="1">
    <source>
        <dbReference type="SAM" id="MobiDB-lite"/>
    </source>
</evidence>
<dbReference type="AlphaFoldDB" id="K1Y181"/>
<gene>
    <name evidence="3" type="ORF">MBM_03156</name>
</gene>
<feature type="region of interest" description="Disordered" evidence="1">
    <location>
        <begin position="1"/>
        <end position="38"/>
    </location>
</feature>
<evidence type="ECO:0000259" key="2">
    <source>
        <dbReference type="Pfam" id="PF20150"/>
    </source>
</evidence>
<protein>
    <recommendedName>
        <fullName evidence="2">2EXR domain-containing protein</fullName>
    </recommendedName>
</protein>
<dbReference type="InParanoid" id="K1Y181"/>
<feature type="compositionally biased region" description="Basic and acidic residues" evidence="1">
    <location>
        <begin position="1"/>
        <end position="12"/>
    </location>
</feature>
<reference evidence="3 4" key="1">
    <citation type="journal article" date="2012" name="BMC Genomics">
        <title>Sequencing the genome of Marssonina brunnea reveals fungus-poplar co-evolution.</title>
        <authorList>
            <person name="Zhu S."/>
            <person name="Cao Y.-Z."/>
            <person name="Jiang C."/>
            <person name="Tan B.-Y."/>
            <person name="Wang Z."/>
            <person name="Feng S."/>
            <person name="Zhang L."/>
            <person name="Su X.-H."/>
            <person name="Brejova B."/>
            <person name="Vinar T."/>
            <person name="Xu M."/>
            <person name="Wang M.-X."/>
            <person name="Zhang S.-G."/>
            <person name="Huang M.-R."/>
            <person name="Wu R."/>
            <person name="Zhou Y."/>
        </authorList>
    </citation>
    <scope>NUCLEOTIDE SEQUENCE [LARGE SCALE GENOMIC DNA]</scope>
    <source>
        <strain evidence="3 4">MB_m1</strain>
    </source>
</reference>
<organism evidence="3 4">
    <name type="scientific">Marssonina brunnea f. sp. multigermtubi (strain MB_m1)</name>
    <name type="common">Marssonina leaf spot fungus</name>
    <dbReference type="NCBI Taxonomy" id="1072389"/>
    <lineage>
        <taxon>Eukaryota</taxon>
        <taxon>Fungi</taxon>
        <taxon>Dikarya</taxon>
        <taxon>Ascomycota</taxon>
        <taxon>Pezizomycotina</taxon>
        <taxon>Leotiomycetes</taxon>
        <taxon>Helotiales</taxon>
        <taxon>Drepanopezizaceae</taxon>
        <taxon>Drepanopeziza</taxon>
    </lineage>
</organism>
<dbReference type="Pfam" id="PF20150">
    <property type="entry name" value="2EXR"/>
    <property type="match status" value="1"/>
</dbReference>
<feature type="domain" description="2EXR" evidence="2">
    <location>
        <begin position="64"/>
        <end position="140"/>
    </location>
</feature>
<evidence type="ECO:0000313" key="3">
    <source>
        <dbReference type="EMBL" id="EKD18914.1"/>
    </source>
</evidence>
<dbReference type="Proteomes" id="UP000006753">
    <property type="component" value="Unassembled WGS sequence"/>
</dbReference>
<dbReference type="PANTHER" id="PTHR35910:SF6">
    <property type="entry name" value="2EXR DOMAIN-CONTAINING PROTEIN"/>
    <property type="match status" value="1"/>
</dbReference>
<keyword evidence="4" id="KW-1185">Reference proteome</keyword>
<dbReference type="GeneID" id="18759091"/>
<dbReference type="EMBL" id="JH921432">
    <property type="protein sequence ID" value="EKD18914.1"/>
    <property type="molecule type" value="Genomic_DNA"/>
</dbReference>
<proteinExistence type="predicted"/>
<feature type="compositionally biased region" description="Low complexity" evidence="1">
    <location>
        <begin position="27"/>
        <end position="36"/>
    </location>
</feature>
<dbReference type="InterPro" id="IPR045518">
    <property type="entry name" value="2EXR"/>
</dbReference>
<sequence>MASHSDSDHEAQAEAADSRGPQPDNPVPTSNNPSSSRVRDLCLSLPKLNVNSDAAVEPLPIVSFPQFGRLVIELRRKIWMHASFHPRIVPVRTRMDDPAPAFGGAEQLQAQSRVPAVLHTCAESRIEAQRFYTICIATSTRRPTVTRNLRAATAGGEGGADHAAAAGAGAAAAGEKEEPHGWNFVIHPGHTLPEAEARFPQLLGHDNNNNNLNHRTRYERIPNRIYFVNFAADLFWHPRLHATTRNPFRLFLFRGPPPPPPPPTVSLSLALAPAVTPAGAGATATATAAAGTHPLISQPIHGVLFIRDFNFAADVLARIERLVLPFAYSADILPVLARVPLLRSCAALREVACEVAAVEGDAVEEERGVEEFLEMVEWEGKVVEVLRRDGGDVVKPFERVGVRITWTQDRDHGADDDLAPASAGGSAVGAVPLMENDGLDCAESEESGGSLN</sequence>
<dbReference type="OrthoDB" id="3473305at2759"/>
<dbReference type="RefSeq" id="XP_007291045.1">
    <property type="nucleotide sequence ID" value="XM_007290983.1"/>
</dbReference>
<dbReference type="PANTHER" id="PTHR35910">
    <property type="entry name" value="2EXR DOMAIN-CONTAINING PROTEIN"/>
    <property type="match status" value="1"/>
</dbReference>
<dbReference type="KEGG" id="mbe:MBM_03156"/>
<accession>K1Y181</accession>
<feature type="region of interest" description="Disordered" evidence="1">
    <location>
        <begin position="153"/>
        <end position="174"/>
    </location>
</feature>